<name>A0A366EIN9_9HYPH</name>
<sequence length="106" mass="11981">MVIGTGPGHAVVERELARQGIVRRVALRIPNYIGLAFVVEGTDLIVTIPKRLAEVLTGHGRFRILPTPMPLPAYSIKLHWHERFHTDLGNQWLRGLISKVLRTDQE</sequence>
<evidence type="ECO:0000256" key="4">
    <source>
        <dbReference type="ARBA" id="ARBA00023163"/>
    </source>
</evidence>
<accession>A0A366EIN9</accession>
<gene>
    <name evidence="5" type="ORF">DFR50_15424</name>
</gene>
<evidence type="ECO:0000313" key="6">
    <source>
        <dbReference type="Proteomes" id="UP000253529"/>
    </source>
</evidence>
<dbReference type="InterPro" id="IPR050389">
    <property type="entry name" value="LysR-type_TF"/>
</dbReference>
<keyword evidence="4" id="KW-0804">Transcription</keyword>
<comment type="caution">
    <text evidence="5">The sequence shown here is derived from an EMBL/GenBank/DDBJ whole genome shotgun (WGS) entry which is preliminary data.</text>
</comment>
<dbReference type="EMBL" id="QNRK01000054">
    <property type="protein sequence ID" value="RBP02218.1"/>
    <property type="molecule type" value="Genomic_DNA"/>
</dbReference>
<keyword evidence="3" id="KW-0238">DNA-binding</keyword>
<comment type="similarity">
    <text evidence="1">Belongs to the LysR transcriptional regulatory family.</text>
</comment>
<dbReference type="PANTHER" id="PTHR30118">
    <property type="entry name" value="HTH-TYPE TRANSCRIPTIONAL REGULATOR LEUO-RELATED"/>
    <property type="match status" value="1"/>
</dbReference>
<evidence type="ECO:0000256" key="2">
    <source>
        <dbReference type="ARBA" id="ARBA00023015"/>
    </source>
</evidence>
<dbReference type="AlphaFoldDB" id="A0A366EIN9"/>
<dbReference type="PANTHER" id="PTHR30118:SF15">
    <property type="entry name" value="TRANSCRIPTIONAL REGULATORY PROTEIN"/>
    <property type="match status" value="1"/>
</dbReference>
<dbReference type="Gene3D" id="3.40.190.10">
    <property type="entry name" value="Periplasmic binding protein-like II"/>
    <property type="match status" value="2"/>
</dbReference>
<dbReference type="Proteomes" id="UP000253529">
    <property type="component" value="Unassembled WGS sequence"/>
</dbReference>
<evidence type="ECO:0000256" key="3">
    <source>
        <dbReference type="ARBA" id="ARBA00023125"/>
    </source>
</evidence>
<keyword evidence="6" id="KW-1185">Reference proteome</keyword>
<proteinExistence type="inferred from homology"/>
<dbReference type="SUPFAM" id="SSF53850">
    <property type="entry name" value="Periplasmic binding protein-like II"/>
    <property type="match status" value="1"/>
</dbReference>
<organism evidence="5 6">
    <name type="scientific">Roseiarcus fermentans</name>
    <dbReference type="NCBI Taxonomy" id="1473586"/>
    <lineage>
        <taxon>Bacteria</taxon>
        <taxon>Pseudomonadati</taxon>
        <taxon>Pseudomonadota</taxon>
        <taxon>Alphaproteobacteria</taxon>
        <taxon>Hyphomicrobiales</taxon>
        <taxon>Roseiarcaceae</taxon>
        <taxon>Roseiarcus</taxon>
    </lineage>
</organism>
<reference evidence="5 6" key="1">
    <citation type="submission" date="2018-06" db="EMBL/GenBank/DDBJ databases">
        <title>Genomic Encyclopedia of Type Strains, Phase IV (KMG-IV): sequencing the most valuable type-strain genomes for metagenomic binning, comparative biology and taxonomic classification.</title>
        <authorList>
            <person name="Goeker M."/>
        </authorList>
    </citation>
    <scope>NUCLEOTIDE SEQUENCE [LARGE SCALE GENOMIC DNA]</scope>
    <source>
        <strain evidence="5 6">DSM 24875</strain>
    </source>
</reference>
<evidence type="ECO:0000313" key="5">
    <source>
        <dbReference type="EMBL" id="RBP02218.1"/>
    </source>
</evidence>
<keyword evidence="2" id="KW-0805">Transcription regulation</keyword>
<dbReference type="GO" id="GO:0003677">
    <property type="term" value="F:DNA binding"/>
    <property type="evidence" value="ECO:0007669"/>
    <property type="project" value="UniProtKB-KW"/>
</dbReference>
<evidence type="ECO:0000256" key="1">
    <source>
        <dbReference type="ARBA" id="ARBA00009437"/>
    </source>
</evidence>
<protein>
    <submittedName>
        <fullName evidence="5">LysR substrate binding domain-containing protein</fullName>
    </submittedName>
</protein>